<dbReference type="PANTHER" id="PTHR30580:SF1">
    <property type="entry name" value="COMF OPERON PROTEIN 1"/>
    <property type="match status" value="1"/>
</dbReference>
<evidence type="ECO:0000259" key="4">
    <source>
        <dbReference type="PROSITE" id="PS51192"/>
    </source>
</evidence>
<gene>
    <name evidence="6" type="ORF">LS41612_19625</name>
    <name evidence="7" type="ORF">NCTC10338_00745</name>
</gene>
<dbReference type="InterPro" id="IPR001650">
    <property type="entry name" value="Helicase_C-like"/>
</dbReference>
<dbReference type="CDD" id="cd18785">
    <property type="entry name" value="SF2_C"/>
    <property type="match status" value="1"/>
</dbReference>
<evidence type="ECO:0000313" key="7">
    <source>
        <dbReference type="EMBL" id="SUV15676.1"/>
    </source>
</evidence>
<proteinExistence type="predicted"/>
<dbReference type="GO" id="GO:0005524">
    <property type="term" value="F:ATP binding"/>
    <property type="evidence" value="ECO:0007669"/>
    <property type="project" value="UniProtKB-KW"/>
</dbReference>
<organism evidence="6 8">
    <name type="scientific">Lysinibacillus sphaericus</name>
    <name type="common">Bacillus sphaericus</name>
    <dbReference type="NCBI Taxonomy" id="1421"/>
    <lineage>
        <taxon>Bacteria</taxon>
        <taxon>Bacillati</taxon>
        <taxon>Bacillota</taxon>
        <taxon>Bacilli</taxon>
        <taxon>Bacillales</taxon>
        <taxon>Bacillaceae</taxon>
        <taxon>Lysinibacillus</taxon>
    </lineage>
</organism>
<dbReference type="GO" id="GO:0006310">
    <property type="term" value="P:DNA recombination"/>
    <property type="evidence" value="ECO:0007669"/>
    <property type="project" value="TreeGrafter"/>
</dbReference>
<dbReference type="Gene3D" id="3.40.50.300">
    <property type="entry name" value="P-loop containing nucleotide triphosphate hydrolases"/>
    <property type="match status" value="2"/>
</dbReference>
<dbReference type="PANTHER" id="PTHR30580">
    <property type="entry name" value="PRIMOSOMAL PROTEIN N"/>
    <property type="match status" value="1"/>
</dbReference>
<dbReference type="EMBL" id="CP019980">
    <property type="protein sequence ID" value="AVK98358.1"/>
    <property type="molecule type" value="Genomic_DNA"/>
</dbReference>
<dbReference type="Proteomes" id="UP000238825">
    <property type="component" value="Chromosome"/>
</dbReference>
<dbReference type="InterPro" id="IPR011545">
    <property type="entry name" value="DEAD/DEAH_box_helicase_dom"/>
</dbReference>
<keyword evidence="6" id="KW-0378">Hydrolase</keyword>
<dbReference type="SMART" id="SM00490">
    <property type="entry name" value="HELICc"/>
    <property type="match status" value="1"/>
</dbReference>
<dbReference type="EMBL" id="UFSZ01000001">
    <property type="protein sequence ID" value="SUV15676.1"/>
    <property type="molecule type" value="Genomic_DNA"/>
</dbReference>
<feature type="domain" description="Helicase ATP-binding" evidence="4">
    <location>
        <begin position="131"/>
        <end position="283"/>
    </location>
</feature>
<evidence type="ECO:0000256" key="3">
    <source>
        <dbReference type="ARBA" id="ARBA00023125"/>
    </source>
</evidence>
<name>A0A2S0K4U5_LYSSH</name>
<dbReference type="SMART" id="SM00487">
    <property type="entry name" value="DEXDc"/>
    <property type="match status" value="1"/>
</dbReference>
<dbReference type="GO" id="GO:0043138">
    <property type="term" value="F:3'-5' DNA helicase activity"/>
    <property type="evidence" value="ECO:0007669"/>
    <property type="project" value="TreeGrafter"/>
</dbReference>
<dbReference type="GO" id="GO:0003677">
    <property type="term" value="F:DNA binding"/>
    <property type="evidence" value="ECO:0007669"/>
    <property type="project" value="UniProtKB-KW"/>
</dbReference>
<evidence type="ECO:0000256" key="1">
    <source>
        <dbReference type="ARBA" id="ARBA00022741"/>
    </source>
</evidence>
<dbReference type="InterPro" id="IPR027417">
    <property type="entry name" value="P-loop_NTPase"/>
</dbReference>
<protein>
    <submittedName>
        <fullName evidence="6 7">Helicase</fullName>
    </submittedName>
</protein>
<dbReference type="GeneID" id="48278422"/>
<evidence type="ECO:0000259" key="5">
    <source>
        <dbReference type="PROSITE" id="PS51194"/>
    </source>
</evidence>
<dbReference type="GO" id="GO:0006302">
    <property type="term" value="P:double-strand break repair"/>
    <property type="evidence" value="ECO:0007669"/>
    <property type="project" value="TreeGrafter"/>
</dbReference>
<evidence type="ECO:0000256" key="2">
    <source>
        <dbReference type="ARBA" id="ARBA00022840"/>
    </source>
</evidence>
<dbReference type="SUPFAM" id="SSF52540">
    <property type="entry name" value="P-loop containing nucleoside triphosphate hydrolases"/>
    <property type="match status" value="1"/>
</dbReference>
<evidence type="ECO:0000313" key="8">
    <source>
        <dbReference type="Proteomes" id="UP000238825"/>
    </source>
</evidence>
<reference evidence="7 9" key="2">
    <citation type="submission" date="2018-06" db="EMBL/GenBank/DDBJ databases">
        <authorList>
            <consortium name="Pathogen Informatics"/>
            <person name="Doyle S."/>
        </authorList>
    </citation>
    <scope>NUCLEOTIDE SEQUENCE [LARGE SCALE GENOMIC DNA]</scope>
    <source>
        <strain evidence="7 9">NCTC10338</strain>
    </source>
</reference>
<keyword evidence="1" id="KW-0547">Nucleotide-binding</keyword>
<sequence>MNYKGWLLPPALRDFHEGRIWLKEHTPFAKYDMEQAINRKYFFIIEGIQKIPRLRCNRCYNDNPHDFVEYECSKCLQRCVYCRHCLKMGRVSSCTPLLIWKGPKACRIKQHPLLWTGQLTAQQQRAADELLESVIAGKSHLLNAVCGAGKTELLFQSVHYALEKGLRVCIAAPRTDVVLELFPRFQKAFPQTIVHAYYSGAPKQLGFAQLILATTHQLYRFERAFDVMIVDEADAFPYAYDATLERAVQKAKTIDAPIYFITATPSQSLINQYKNSYSFIPNRYHHKPLPVPYFCSLWGYDKNIKRGKLPRKLKAWTEERLAKNEPFLIFFPTVELLNLAIPLFQRIHANILAVHAKDPERKQKVLQLRDEKIPGLLTTTILERGITIKNVQVAVVGAESTIFTASALIQIAGRVGRHASYTNGEVVLFHHGVTLAMDEARQKILANNKEGSNNE</sequence>
<dbReference type="InterPro" id="IPR014001">
    <property type="entry name" value="Helicase_ATP-bd"/>
</dbReference>
<evidence type="ECO:0000313" key="9">
    <source>
        <dbReference type="Proteomes" id="UP000255295"/>
    </source>
</evidence>
<dbReference type="Pfam" id="PF00271">
    <property type="entry name" value="Helicase_C"/>
    <property type="match status" value="1"/>
</dbReference>
<keyword evidence="3" id="KW-0238">DNA-binding</keyword>
<feature type="domain" description="Helicase C-terminal" evidence="5">
    <location>
        <begin position="308"/>
        <end position="455"/>
    </location>
</feature>
<dbReference type="PROSITE" id="PS51194">
    <property type="entry name" value="HELICASE_CTER"/>
    <property type="match status" value="1"/>
</dbReference>
<reference evidence="6 8" key="1">
    <citation type="submission" date="2017-03" db="EMBL/GenBank/DDBJ databases">
        <title>The whole genome sequencing and assembly of Lysinibacillus sphaericus DSM 28T strain.</title>
        <authorList>
            <person name="Lee Y.-J."/>
            <person name="Yi H."/>
            <person name="Bahn Y.-S."/>
            <person name="Kim J.F."/>
            <person name="Lee D.-W."/>
        </authorList>
    </citation>
    <scope>NUCLEOTIDE SEQUENCE [LARGE SCALE GENOMIC DNA]</scope>
    <source>
        <strain evidence="6 8">DSM 28</strain>
    </source>
</reference>
<dbReference type="Pfam" id="PF00270">
    <property type="entry name" value="DEAD"/>
    <property type="match status" value="1"/>
</dbReference>
<accession>A0A2S0K4U5</accession>
<evidence type="ECO:0000313" key="6">
    <source>
        <dbReference type="EMBL" id="AVK98358.1"/>
    </source>
</evidence>
<dbReference type="PROSITE" id="PS51192">
    <property type="entry name" value="HELICASE_ATP_BIND_1"/>
    <property type="match status" value="1"/>
</dbReference>
<dbReference type="Proteomes" id="UP000255295">
    <property type="component" value="Unassembled WGS sequence"/>
</dbReference>
<dbReference type="AlphaFoldDB" id="A0A2S0K4U5"/>
<dbReference type="RefSeq" id="WP_029747211.1">
    <property type="nucleotide sequence ID" value="NZ_BJNS01000004.1"/>
</dbReference>
<dbReference type="GO" id="GO:0006270">
    <property type="term" value="P:DNA replication initiation"/>
    <property type="evidence" value="ECO:0007669"/>
    <property type="project" value="TreeGrafter"/>
</dbReference>
<keyword evidence="6" id="KW-0347">Helicase</keyword>
<keyword evidence="2" id="KW-0067">ATP-binding</keyword>